<comment type="caution">
    <text evidence="1">The sequence shown here is derived from an EMBL/GenBank/DDBJ whole genome shotgun (WGS) entry which is preliminary data.</text>
</comment>
<sequence length="308" mass="34471">MLIYCQIVSALHRLVPYAVCPTTLKRICRQHGITRWPSRKIKKVGHSLKKLQRIIDSVQGVEGSIQLSSFYSKFPDLSSPNLNETTPVSTSKISCQLKPVNTQPDGSSLLSPLTTSSKSPSSSCSHSSSSSFCCFTEAKQPPVTVHAFVGDGDASLEEEPSVVLKRAHFDAEVHDYGQEETKLLLKTHSRQTFREPPLPNDSNRVLQDGGSGLRVKATFGEEKIRFSFQQNWGFRDLQQQIVRRFNIDENTKVNLKYLDDDFEWVLLTCDADLEECTDLHRSSNSHTIKLSVHQSRSPNLGSSFGSRS</sequence>
<keyword evidence="2" id="KW-1185">Reference proteome</keyword>
<evidence type="ECO:0000313" key="2">
    <source>
        <dbReference type="Proteomes" id="UP001062846"/>
    </source>
</evidence>
<dbReference type="EMBL" id="CM046398">
    <property type="protein sequence ID" value="KAI8533261.1"/>
    <property type="molecule type" value="Genomic_DNA"/>
</dbReference>
<reference evidence="1" key="1">
    <citation type="submission" date="2022-02" db="EMBL/GenBank/DDBJ databases">
        <title>Plant Genome Project.</title>
        <authorList>
            <person name="Zhang R.-G."/>
        </authorList>
    </citation>
    <scope>NUCLEOTIDE SEQUENCE</scope>
    <source>
        <strain evidence="1">AT1</strain>
    </source>
</reference>
<gene>
    <name evidence="1" type="ORF">RHMOL_Rhmol11G0284100</name>
</gene>
<protein>
    <submittedName>
        <fullName evidence="1">Uncharacterized protein</fullName>
    </submittedName>
</protein>
<accession>A0ACC0LWZ7</accession>
<organism evidence="1 2">
    <name type="scientific">Rhododendron molle</name>
    <name type="common">Chinese azalea</name>
    <name type="synonym">Azalea mollis</name>
    <dbReference type="NCBI Taxonomy" id="49168"/>
    <lineage>
        <taxon>Eukaryota</taxon>
        <taxon>Viridiplantae</taxon>
        <taxon>Streptophyta</taxon>
        <taxon>Embryophyta</taxon>
        <taxon>Tracheophyta</taxon>
        <taxon>Spermatophyta</taxon>
        <taxon>Magnoliopsida</taxon>
        <taxon>eudicotyledons</taxon>
        <taxon>Gunneridae</taxon>
        <taxon>Pentapetalae</taxon>
        <taxon>asterids</taxon>
        <taxon>Ericales</taxon>
        <taxon>Ericaceae</taxon>
        <taxon>Ericoideae</taxon>
        <taxon>Rhodoreae</taxon>
        <taxon>Rhododendron</taxon>
    </lineage>
</organism>
<dbReference type="Proteomes" id="UP001062846">
    <property type="component" value="Chromosome 11"/>
</dbReference>
<name>A0ACC0LWZ7_RHOML</name>
<proteinExistence type="predicted"/>
<evidence type="ECO:0000313" key="1">
    <source>
        <dbReference type="EMBL" id="KAI8533261.1"/>
    </source>
</evidence>